<comment type="caution">
    <text evidence="9">The sequence shown here is derived from an EMBL/GenBank/DDBJ whole genome shotgun (WGS) entry which is preliminary data.</text>
</comment>
<keyword evidence="10" id="KW-1185">Reference proteome</keyword>
<dbReference type="Gene3D" id="2.60.40.10">
    <property type="entry name" value="Immunoglobulins"/>
    <property type="match status" value="4"/>
</dbReference>
<feature type="domain" description="Fibronectin type-III" evidence="8">
    <location>
        <begin position="408"/>
        <end position="503"/>
    </location>
</feature>
<evidence type="ECO:0000256" key="6">
    <source>
        <dbReference type="SAM" id="MobiDB-lite"/>
    </source>
</evidence>
<feature type="domain" description="Fibronectin type-III" evidence="8">
    <location>
        <begin position="131"/>
        <end position="225"/>
    </location>
</feature>
<dbReference type="PANTHER" id="PTHR13817">
    <property type="entry name" value="TITIN"/>
    <property type="match status" value="1"/>
</dbReference>
<dbReference type="Gene3D" id="3.30.40.10">
    <property type="entry name" value="Zinc/RING finger domain, C3HC4 (zinc finger)"/>
    <property type="match status" value="1"/>
</dbReference>
<accession>A0AAE0RUU4</accession>
<keyword evidence="2" id="KW-0677">Repeat</keyword>
<dbReference type="InterPro" id="IPR001841">
    <property type="entry name" value="Znf_RING"/>
</dbReference>
<proteinExistence type="predicted"/>
<dbReference type="PANTHER" id="PTHR13817:SF73">
    <property type="entry name" value="FIBRONECTIN TYPE-III DOMAIN-CONTAINING PROTEIN"/>
    <property type="match status" value="1"/>
</dbReference>
<dbReference type="SUPFAM" id="SSF49265">
    <property type="entry name" value="Fibronectin type III"/>
    <property type="match status" value="2"/>
</dbReference>
<dbReference type="GO" id="GO:0008270">
    <property type="term" value="F:zinc ion binding"/>
    <property type="evidence" value="ECO:0007669"/>
    <property type="project" value="UniProtKB-KW"/>
</dbReference>
<dbReference type="AlphaFoldDB" id="A0AAE0RUU4"/>
<dbReference type="InterPro" id="IPR050964">
    <property type="entry name" value="Striated_Muscle_Regulatory"/>
</dbReference>
<evidence type="ECO:0000256" key="2">
    <source>
        <dbReference type="ARBA" id="ARBA00022737"/>
    </source>
</evidence>
<feature type="domain" description="Fibronectin type-III" evidence="8">
    <location>
        <begin position="226"/>
        <end position="316"/>
    </location>
</feature>
<dbReference type="PROSITE" id="PS00518">
    <property type="entry name" value="ZF_RING_1"/>
    <property type="match status" value="1"/>
</dbReference>
<dbReference type="PRINTS" id="PR00014">
    <property type="entry name" value="FNTYPEIII"/>
</dbReference>
<dbReference type="PROSITE" id="PS50853">
    <property type="entry name" value="FN3"/>
    <property type="match status" value="4"/>
</dbReference>
<gene>
    <name evidence="9" type="ORF">CHS0354_001672</name>
</gene>
<evidence type="ECO:0000256" key="1">
    <source>
        <dbReference type="ARBA" id="ARBA00022723"/>
    </source>
</evidence>
<dbReference type="Pfam" id="PF13445">
    <property type="entry name" value="zf-RING_UBOX"/>
    <property type="match status" value="1"/>
</dbReference>
<dbReference type="EMBL" id="JAEAOA010000161">
    <property type="protein sequence ID" value="KAK3580011.1"/>
    <property type="molecule type" value="Genomic_DNA"/>
</dbReference>
<dbReference type="CDD" id="cd00063">
    <property type="entry name" value="FN3"/>
    <property type="match status" value="4"/>
</dbReference>
<organism evidence="9 10">
    <name type="scientific">Potamilus streckersoni</name>
    <dbReference type="NCBI Taxonomy" id="2493646"/>
    <lineage>
        <taxon>Eukaryota</taxon>
        <taxon>Metazoa</taxon>
        <taxon>Spiralia</taxon>
        <taxon>Lophotrochozoa</taxon>
        <taxon>Mollusca</taxon>
        <taxon>Bivalvia</taxon>
        <taxon>Autobranchia</taxon>
        <taxon>Heteroconchia</taxon>
        <taxon>Palaeoheterodonta</taxon>
        <taxon>Unionida</taxon>
        <taxon>Unionoidea</taxon>
        <taxon>Unionidae</taxon>
        <taxon>Ambleminae</taxon>
        <taxon>Lampsilini</taxon>
        <taxon>Potamilus</taxon>
    </lineage>
</organism>
<dbReference type="InterPro" id="IPR013083">
    <property type="entry name" value="Znf_RING/FYVE/PHD"/>
</dbReference>
<name>A0AAE0RUU4_9BIVA</name>
<dbReference type="SMART" id="SM00060">
    <property type="entry name" value="FN3"/>
    <property type="match status" value="4"/>
</dbReference>
<evidence type="ECO:0000259" key="8">
    <source>
        <dbReference type="PROSITE" id="PS50853"/>
    </source>
</evidence>
<reference evidence="9" key="2">
    <citation type="journal article" date="2021" name="Genome Biol. Evol.">
        <title>Developing a high-quality reference genome for a parasitic bivalve with doubly uniparental inheritance (Bivalvia: Unionida).</title>
        <authorList>
            <person name="Smith C.H."/>
        </authorList>
    </citation>
    <scope>NUCLEOTIDE SEQUENCE</scope>
    <source>
        <strain evidence="9">CHS0354</strain>
        <tissue evidence="9">Mantle</tissue>
    </source>
</reference>
<reference evidence="9" key="3">
    <citation type="submission" date="2023-05" db="EMBL/GenBank/DDBJ databases">
        <authorList>
            <person name="Smith C.H."/>
        </authorList>
    </citation>
    <scope>NUCLEOTIDE SEQUENCE</scope>
    <source>
        <strain evidence="9">CHS0354</strain>
        <tissue evidence="9">Mantle</tissue>
    </source>
</reference>
<dbReference type="InterPro" id="IPR013783">
    <property type="entry name" value="Ig-like_fold"/>
</dbReference>
<dbReference type="SMART" id="SM00184">
    <property type="entry name" value="RING"/>
    <property type="match status" value="1"/>
</dbReference>
<feature type="domain" description="Fibronectin type-III" evidence="8">
    <location>
        <begin position="317"/>
        <end position="406"/>
    </location>
</feature>
<evidence type="ECO:0000313" key="10">
    <source>
        <dbReference type="Proteomes" id="UP001195483"/>
    </source>
</evidence>
<feature type="domain" description="RING-type" evidence="7">
    <location>
        <begin position="12"/>
        <end position="55"/>
    </location>
</feature>
<dbReference type="InterPro" id="IPR003961">
    <property type="entry name" value="FN3_dom"/>
</dbReference>
<evidence type="ECO:0000256" key="5">
    <source>
        <dbReference type="PROSITE-ProRule" id="PRU00175"/>
    </source>
</evidence>
<dbReference type="PROSITE" id="PS50089">
    <property type="entry name" value="ZF_RING_2"/>
    <property type="match status" value="1"/>
</dbReference>
<dbReference type="InterPro" id="IPR036116">
    <property type="entry name" value="FN3_sf"/>
</dbReference>
<dbReference type="Pfam" id="PF00041">
    <property type="entry name" value="fn3"/>
    <property type="match status" value="3"/>
</dbReference>
<evidence type="ECO:0000256" key="3">
    <source>
        <dbReference type="ARBA" id="ARBA00022771"/>
    </source>
</evidence>
<reference evidence="9" key="1">
    <citation type="journal article" date="2021" name="Genome Biol. Evol.">
        <title>A High-Quality Reference Genome for a Parasitic Bivalve with Doubly Uniparental Inheritance (Bivalvia: Unionida).</title>
        <authorList>
            <person name="Smith C.H."/>
        </authorList>
    </citation>
    <scope>NUCLEOTIDE SEQUENCE</scope>
    <source>
        <strain evidence="9">CHS0354</strain>
    </source>
</reference>
<evidence type="ECO:0000313" key="9">
    <source>
        <dbReference type="EMBL" id="KAK3580011.1"/>
    </source>
</evidence>
<dbReference type="SUPFAM" id="SSF57850">
    <property type="entry name" value="RING/U-box"/>
    <property type="match status" value="1"/>
</dbReference>
<keyword evidence="4" id="KW-0862">Zinc</keyword>
<protein>
    <submittedName>
        <fullName evidence="9">Uncharacterized protein</fullName>
    </submittedName>
</protein>
<sequence>MAANSSFDNISCSICLEQFKDPKFLSCFHTFCYICLEDIVQRNEIKGSFECPLCRACISIPANGVAGFQSNFYVPTIGSNFEALCKGSSGVHPTKLPEVSKICRISVTCCPNGAHPIPCIALLFYTAPDKCPKPRISKKLPGPSIELSWSPPTRYERQPEPSFTVLLEIPGHKSQQVHKGKETSCTVNDIILGKKHFFRIQARNPAGDGPWSDKLEFTPNSSPPDEPSSLNISDIGKASITLTWKEPATHWSDITGYIVEMASDDHMKSIRFQANAIKNTITNLHPGQFYNIRVQADSKAGPGPFSQHVSCITLPDRPDKVVYIETKPTQTFVDLKWKAPSNNGREITNYIITLNDEQMFQTSSGLTEYRVENLIPKTKYTVSITAQNSLGTSDQGTVLKFTTLSALPPLSLKCKETKHNSLTLEWGGGEGPPYTLEMIDPFERDGNYSIRYKGMGTKCTVKRLKPNTSYTFKATTILTTSVKTFKTSIFCGDKTLTSETNEFITSEILDTDSMVRNRQATKNERTTERTALQDKCTSVSSVHTMTKPAVNNWQSLEAETDLEPEAYRFATQIKYTGKYRDMKTSRCRHEAAMIENDLLSQAHHQVPIMPAPTVDSRHCWQDTNYQSPGHPGTEEDNYICYMRILPFYAGPETGFQPCIADGVIAVKRVKWKSFFTFCRYKQSLCVYKIVQCLENESHIMKIHHKCQNRTRSICMDHFRQLFAIYEEEVEQVQRDENISHIMIMQRVALREENYLHRPNKNVSGGDRLGMNTKLSDQRHFPAVLWAMNFKEVLRSFTMQKVSLPLYTS</sequence>
<dbReference type="InterPro" id="IPR017907">
    <property type="entry name" value="Znf_RING_CS"/>
</dbReference>
<keyword evidence="1" id="KW-0479">Metal-binding</keyword>
<dbReference type="InterPro" id="IPR027370">
    <property type="entry name" value="Znf-RING_euk"/>
</dbReference>
<evidence type="ECO:0000259" key="7">
    <source>
        <dbReference type="PROSITE" id="PS50089"/>
    </source>
</evidence>
<feature type="region of interest" description="Disordered" evidence="6">
    <location>
        <begin position="209"/>
        <end position="228"/>
    </location>
</feature>
<dbReference type="Proteomes" id="UP001195483">
    <property type="component" value="Unassembled WGS sequence"/>
</dbReference>
<keyword evidence="3 5" id="KW-0863">Zinc-finger</keyword>
<evidence type="ECO:0000256" key="4">
    <source>
        <dbReference type="ARBA" id="ARBA00022833"/>
    </source>
</evidence>